<dbReference type="InterPro" id="IPR039844">
    <property type="entry name" value="URB1"/>
</dbReference>
<evidence type="ECO:0000259" key="2">
    <source>
        <dbReference type="Pfam" id="PF11707"/>
    </source>
</evidence>
<dbReference type="InterPro" id="IPR021714">
    <property type="entry name" value="URB1_N"/>
</dbReference>
<dbReference type="GO" id="GO:0000463">
    <property type="term" value="P:maturation of LSU-rRNA from tricistronic rRNA transcript (SSU-rRNA, 5.8S rRNA, LSU-rRNA)"/>
    <property type="evidence" value="ECO:0007669"/>
    <property type="project" value="TreeGrafter"/>
</dbReference>
<feature type="domain" description="URB1 central HEAT repeat" evidence="4">
    <location>
        <begin position="631"/>
        <end position="815"/>
    </location>
</feature>
<feature type="region of interest" description="Disordered" evidence="1">
    <location>
        <begin position="1134"/>
        <end position="1478"/>
    </location>
</feature>
<dbReference type="Pfam" id="PF16201">
    <property type="entry name" value="NopRA1"/>
    <property type="match status" value="1"/>
</dbReference>
<evidence type="ECO:0000256" key="1">
    <source>
        <dbReference type="SAM" id="MobiDB-lite"/>
    </source>
</evidence>
<sequence length="1984" mass="218923">MGKRFARGLDGGVAPRKRQKVVHEAPTSEEVFASRQLQQLLSFSQDPVRARHGLQSFKLFLDELLSPDTNDADRPRILRDYLQSVKPADDEESAVYLPDIMQTWSYGAQINNDNIMSAVPVALALLLKFLSQSLDTVPYGLGICRTLLQKRQQDMIARNLSADKGKAFIISPTLRLLKEAVSFDGGAIARPLFRARASMLKSLGRNMGIVHIGDEAEDTKRPSARTNAILFFLSALKFLHPEAKKELLSQKDIVAALTRDVKQDPSYLVRELLEGLRSHVLLDDKLPREAKSALLNASTLTRLSALYQYRLDTPVEGEPSIADIAHEFLITACTNPACGVLRQDSGFYPREVDPNAAIPTAELDDLGLEAIVWMNKFKADVPVRNYTLSNFLPNLRPWSSVKQSELITSIFKVAPELVASYFINNKSFTFEPKLSATWIGYAAFLFNTVTLPIPDYFCRASGFPELPPPTSIVIDNILPLPLNQKALSRSLANKSNMISFFATRILVVAIEKLDAAVKMHQDPDRSNKTLWAEAARRLVDEFCQRSPGIKEMINSYRSIPETDLLHREAASRLLRLCYEVLPQVALMAKFDVSPFLETSLSRLSQHGLDDPRDFALSLKELENLLAIAGYSPGMRWFVASEGLSLSPFTLLLKVCVDAPQGVALETIRKVLNFVAVEQQLVPAGDEHPGLLVLLEALQSSPDSVGLLWPFLDNCLTRCANAPVKYVEQMQEVIQESAETSGQDHGEAVVSPITMAMLEQLPFVAAKEGGRATLKSLGRFLPKFLGLSATAGESRPLLTQIFSKMASHLGDSKGKHAKTGVPEHVEFKHNQWPLATTKATAKSKKARDLASMDEGDNSEPAMDLEELENALLVPDGLAADNSALIKWSTKTVDELVDEGYLTSLMALLASEHASIRKEALVNILKAAAKIKQSEYEEKEQIWLLLSELAETARDSINDGPLPSPIASFACHALNVLRDPLSSLYPKANSFLLRGPTWSPDRLPLVDEILSEEPVVGDAYYSQTSWLLNYLIDGLRTRHDLELFHKKRAKGSVIERILAVAANPYMRLPLRSQVLRLLYRATCIEGGSTTLTTRFGIVNWLEARQAGCTDASEAAVYGGLRRRIWETCDQDRSPLCVKPPNLPPPEDWMGPPPDTFRNLQKTTNDRPKGGEGAFLNQENRRPTHDRNGSRGTANPDEIILGPPRTSFASASATSMRNARTGDMEKGFRDSERQDRPDRFNFRNRSTDLESAGDRFGRDTKDGRGGNAFRRRGDQDQDNEGWSTVKPRKSFGHEGAERFHGRMGGVGSTDRFPPRDDNRRVRERDDRDAGDRRTRTFDNRPRDQEADEPETPRRNGLSRGKSESWFKDSAPTGNSETPAMTQRERIERAKSWRDRDPEQEKPSDRFGDRNDRHHERRWDRDRHGRVENDPEWLDEPLEEKAQGHTEEDFKKFMESMKAARGGGAPKAEEKPSLAFEKPPAESLAEAAQKVVSAPAMEQGPDKFFAAYGNSGLDVGTPTTEIKEVAKPKAGKSSRFMAFLAPQEESRARTEPPTPAAGIQPDDRPMMPQQSDAEKEAFAMLIQKLQRSGVGPALQLGGPPTQQSPHRFPDSSPFQELQQKSAVTSPEPFQQYGNNERRDDPRMRTSQFSIHDILPQRPVGLQGPPPQAATRPEQALQDLLAQRHHLPNQPNARADQQNVTAVNRNRDFLVGLMQSHRDAPEPPRTEQLLLRMPQPTKQVSLANVPDREPDHPRERSASQRQQMRGQGGPPGFLDENQFHPGDVEVRPPQQPTQILQRPPPPPPGLDHQMHPFHMGGVNPAAAAAAAAAAAGQMPPQRPMIPPPGLMNNGPRNVPMPGMFPPNFPPPHGHGGPPPPGNFPPGPPPPHAGGPPPPDGMVGPPPGPPRQMQPPPGFFGGPPPPGFMPPPGMGGGGGFPGPDGPPPPNAGPGPGHGGMGGFGGMPSPFERLERMGGMDRRGMMPPPGGYRGP</sequence>
<dbReference type="GO" id="GO:0000466">
    <property type="term" value="P:maturation of 5.8S rRNA from tricistronic rRNA transcript (SSU-rRNA, 5.8S rRNA, LSU-rRNA)"/>
    <property type="evidence" value="ECO:0007669"/>
    <property type="project" value="TreeGrafter"/>
</dbReference>
<feature type="compositionally biased region" description="Polar residues" evidence="1">
    <location>
        <begin position="1608"/>
        <end position="1630"/>
    </location>
</feature>
<dbReference type="InterPro" id="IPR032436">
    <property type="entry name" value="URB1_C"/>
</dbReference>
<organism evidence="5 6">
    <name type="scientific">Staphylotrichum longicolle</name>
    <dbReference type="NCBI Taxonomy" id="669026"/>
    <lineage>
        <taxon>Eukaryota</taxon>
        <taxon>Fungi</taxon>
        <taxon>Dikarya</taxon>
        <taxon>Ascomycota</taxon>
        <taxon>Pezizomycotina</taxon>
        <taxon>Sordariomycetes</taxon>
        <taxon>Sordariomycetidae</taxon>
        <taxon>Sordariales</taxon>
        <taxon>Chaetomiaceae</taxon>
        <taxon>Staphylotrichum</taxon>
    </lineage>
</organism>
<keyword evidence="6" id="KW-1185">Reference proteome</keyword>
<protein>
    <submittedName>
        <fullName evidence="5">Uncharacterized protein</fullName>
    </submittedName>
</protein>
<feature type="region of interest" description="Disordered" evidence="1">
    <location>
        <begin position="1585"/>
        <end position="1667"/>
    </location>
</feature>
<feature type="compositionally biased region" description="Basic and acidic residues" evidence="1">
    <location>
        <begin position="1288"/>
        <end position="1297"/>
    </location>
</feature>
<evidence type="ECO:0000259" key="4">
    <source>
        <dbReference type="Pfam" id="PF26140"/>
    </source>
</evidence>
<accession>A0AAD4EZ20</accession>
<dbReference type="Pfam" id="PF26140">
    <property type="entry name" value="HEAT_URB1"/>
    <property type="match status" value="1"/>
</dbReference>
<name>A0AAD4EZ20_9PEZI</name>
<dbReference type="EMBL" id="JAHCVI010000003">
    <property type="protein sequence ID" value="KAG7287858.1"/>
    <property type="molecule type" value="Genomic_DNA"/>
</dbReference>
<feature type="region of interest" description="Disordered" evidence="1">
    <location>
        <begin position="1712"/>
        <end position="1811"/>
    </location>
</feature>
<feature type="compositionally biased region" description="Basic and acidic residues" evidence="1">
    <location>
        <begin position="1309"/>
        <end position="1341"/>
    </location>
</feature>
<evidence type="ECO:0000313" key="5">
    <source>
        <dbReference type="EMBL" id="KAG7287858.1"/>
    </source>
</evidence>
<feature type="domain" description="URB1 N-terminal" evidence="2">
    <location>
        <begin position="97"/>
        <end position="441"/>
    </location>
</feature>
<dbReference type="Pfam" id="PF20566">
    <property type="entry name" value="Eap1"/>
    <property type="match status" value="1"/>
</dbReference>
<feature type="compositionally biased region" description="Polar residues" evidence="1">
    <location>
        <begin position="1204"/>
        <end position="1215"/>
    </location>
</feature>
<feature type="region of interest" description="Disordered" evidence="1">
    <location>
        <begin position="1824"/>
        <end position="1984"/>
    </location>
</feature>
<proteinExistence type="predicted"/>
<evidence type="ECO:0000313" key="6">
    <source>
        <dbReference type="Proteomes" id="UP001197093"/>
    </source>
</evidence>
<feature type="compositionally biased region" description="Basic and acidic residues" evidence="1">
    <location>
        <begin position="1961"/>
        <end position="1973"/>
    </location>
</feature>
<feature type="compositionally biased region" description="Gly residues" evidence="1">
    <location>
        <begin position="1943"/>
        <end position="1955"/>
    </location>
</feature>
<reference evidence="5" key="1">
    <citation type="submission" date="2023-02" db="EMBL/GenBank/DDBJ databases">
        <authorList>
            <person name="Palmer J.M."/>
        </authorList>
    </citation>
    <scope>NUCLEOTIDE SEQUENCE</scope>
    <source>
        <strain evidence="5">FW57</strain>
    </source>
</reference>
<feature type="compositionally biased region" description="Basic and acidic residues" evidence="1">
    <location>
        <begin position="1176"/>
        <end position="1186"/>
    </location>
</feature>
<feature type="compositionally biased region" description="Basic and acidic residues" evidence="1">
    <location>
        <begin position="1217"/>
        <end position="1261"/>
    </location>
</feature>
<dbReference type="Proteomes" id="UP001197093">
    <property type="component" value="Unassembled WGS sequence"/>
</dbReference>
<feature type="compositionally biased region" description="Pro residues" evidence="1">
    <location>
        <begin position="1853"/>
        <end position="1923"/>
    </location>
</feature>
<evidence type="ECO:0000259" key="3">
    <source>
        <dbReference type="Pfam" id="PF16201"/>
    </source>
</evidence>
<feature type="region of interest" description="Disordered" evidence="1">
    <location>
        <begin position="1521"/>
        <end position="1572"/>
    </location>
</feature>
<dbReference type="PANTHER" id="PTHR13500">
    <property type="entry name" value="NUCLEOLAR PRERIBOSOMAL-ASSOCIATED PROTEIN 1"/>
    <property type="match status" value="1"/>
</dbReference>
<dbReference type="InterPro" id="IPR046784">
    <property type="entry name" value="Eap1"/>
</dbReference>
<feature type="compositionally biased region" description="Polar residues" evidence="1">
    <location>
        <begin position="1368"/>
        <end position="1377"/>
    </location>
</feature>
<feature type="compositionally biased region" description="Basic and acidic residues" evidence="1">
    <location>
        <begin position="1435"/>
        <end position="1451"/>
    </location>
</feature>
<feature type="compositionally biased region" description="Pro residues" evidence="1">
    <location>
        <begin position="1975"/>
        <end position="1984"/>
    </location>
</feature>
<feature type="compositionally biased region" description="Pro residues" evidence="1">
    <location>
        <begin position="1933"/>
        <end position="1942"/>
    </location>
</feature>
<dbReference type="InterPro" id="IPR059018">
    <property type="entry name" value="HEAT_URB1"/>
</dbReference>
<feature type="compositionally biased region" description="Pro residues" evidence="1">
    <location>
        <begin position="1138"/>
        <end position="1152"/>
    </location>
</feature>
<feature type="compositionally biased region" description="Pro residues" evidence="1">
    <location>
        <begin position="1831"/>
        <end position="1840"/>
    </location>
</feature>
<gene>
    <name evidence="5" type="ORF">NEMBOFW57_007375</name>
</gene>
<dbReference type="PANTHER" id="PTHR13500:SF0">
    <property type="entry name" value="NUCLEOLAR PRE-RIBOSOMAL-ASSOCIATED PROTEIN 1"/>
    <property type="match status" value="1"/>
</dbReference>
<feature type="domain" description="URB1 C-terminal" evidence="3">
    <location>
        <begin position="901"/>
        <end position="1098"/>
    </location>
</feature>
<feature type="compositionally biased region" description="Basic and acidic residues" evidence="1">
    <location>
        <begin position="1741"/>
        <end position="1753"/>
    </location>
</feature>
<comment type="caution">
    <text evidence="5">The sequence shown here is derived from an EMBL/GenBank/DDBJ whole genome shotgun (WGS) entry which is preliminary data.</text>
</comment>
<dbReference type="Pfam" id="PF11707">
    <property type="entry name" value="Npa1"/>
    <property type="match status" value="1"/>
</dbReference>
<feature type="compositionally biased region" description="Basic and acidic residues" evidence="1">
    <location>
        <begin position="1379"/>
        <end position="1425"/>
    </location>
</feature>
<dbReference type="GO" id="GO:0005730">
    <property type="term" value="C:nucleolus"/>
    <property type="evidence" value="ECO:0007669"/>
    <property type="project" value="TreeGrafter"/>
</dbReference>